<organism evidence="4 5">
    <name type="scientific">Pedobacter cryoconitis</name>
    <dbReference type="NCBI Taxonomy" id="188932"/>
    <lineage>
        <taxon>Bacteria</taxon>
        <taxon>Pseudomonadati</taxon>
        <taxon>Bacteroidota</taxon>
        <taxon>Sphingobacteriia</taxon>
        <taxon>Sphingobacteriales</taxon>
        <taxon>Sphingobacteriaceae</taxon>
        <taxon>Pedobacter</taxon>
    </lineage>
</organism>
<dbReference type="GO" id="GO:0000156">
    <property type="term" value="F:phosphorelay response regulator activity"/>
    <property type="evidence" value="ECO:0007669"/>
    <property type="project" value="InterPro"/>
</dbReference>
<feature type="domain" description="HTH LytTR-type" evidence="3">
    <location>
        <begin position="145"/>
        <end position="230"/>
    </location>
</feature>
<dbReference type="PANTHER" id="PTHR37299">
    <property type="entry name" value="TRANSCRIPTIONAL REGULATOR-RELATED"/>
    <property type="match status" value="1"/>
</dbReference>
<evidence type="ECO:0000259" key="2">
    <source>
        <dbReference type="PROSITE" id="PS50110"/>
    </source>
</evidence>
<dbReference type="Proteomes" id="UP000521017">
    <property type="component" value="Unassembled WGS sequence"/>
</dbReference>
<dbReference type="Pfam" id="PF00072">
    <property type="entry name" value="Response_reg"/>
    <property type="match status" value="1"/>
</dbReference>
<keyword evidence="4" id="KW-0238">DNA-binding</keyword>
<dbReference type="Gene3D" id="3.40.50.2300">
    <property type="match status" value="1"/>
</dbReference>
<reference evidence="4 5" key="1">
    <citation type="submission" date="2020-08" db="EMBL/GenBank/DDBJ databases">
        <title>Genomic Encyclopedia of Type Strains, Phase IV (KMG-V): Genome sequencing to study the core and pangenomes of soil and plant-associated prokaryotes.</title>
        <authorList>
            <person name="Whitman W."/>
        </authorList>
    </citation>
    <scope>NUCLEOTIDE SEQUENCE [LARGE SCALE GENOMIC DNA]</scope>
    <source>
        <strain evidence="4 5">M2T3</strain>
    </source>
</reference>
<evidence type="ECO:0000313" key="4">
    <source>
        <dbReference type="EMBL" id="MBB6500954.1"/>
    </source>
</evidence>
<dbReference type="SMART" id="SM00448">
    <property type="entry name" value="REC"/>
    <property type="match status" value="1"/>
</dbReference>
<evidence type="ECO:0000256" key="1">
    <source>
        <dbReference type="PROSITE-ProRule" id="PRU00169"/>
    </source>
</evidence>
<dbReference type="AlphaFoldDB" id="A0A7X0J4F2"/>
<dbReference type="SUPFAM" id="SSF52172">
    <property type="entry name" value="CheY-like"/>
    <property type="match status" value="1"/>
</dbReference>
<feature type="domain" description="Response regulatory" evidence="2">
    <location>
        <begin position="2"/>
        <end position="114"/>
    </location>
</feature>
<dbReference type="InterPro" id="IPR011006">
    <property type="entry name" value="CheY-like_superfamily"/>
</dbReference>
<dbReference type="GO" id="GO:0003677">
    <property type="term" value="F:DNA binding"/>
    <property type="evidence" value="ECO:0007669"/>
    <property type="project" value="UniProtKB-KW"/>
</dbReference>
<evidence type="ECO:0000259" key="3">
    <source>
        <dbReference type="PROSITE" id="PS50930"/>
    </source>
</evidence>
<gene>
    <name evidence="4" type="ORF">HDF25_003117</name>
</gene>
<proteinExistence type="predicted"/>
<dbReference type="InterPro" id="IPR001789">
    <property type="entry name" value="Sig_transdc_resp-reg_receiver"/>
</dbReference>
<dbReference type="RefSeq" id="WP_184626249.1">
    <property type="nucleotide sequence ID" value="NZ_JACHCC010000008.1"/>
</dbReference>
<keyword evidence="1" id="KW-0597">Phosphoprotein</keyword>
<dbReference type="SMART" id="SM00850">
    <property type="entry name" value="LytTR"/>
    <property type="match status" value="1"/>
</dbReference>
<dbReference type="Gene3D" id="2.40.50.1020">
    <property type="entry name" value="LytTr DNA-binding domain"/>
    <property type="match status" value="1"/>
</dbReference>
<comment type="caution">
    <text evidence="4">The sequence shown here is derived from an EMBL/GenBank/DDBJ whole genome shotgun (WGS) entry which is preliminary data.</text>
</comment>
<accession>A0A7X0J4F2</accession>
<feature type="modified residue" description="4-aspartylphosphate" evidence="1">
    <location>
        <position position="53"/>
    </location>
</feature>
<dbReference type="Pfam" id="PF04397">
    <property type="entry name" value="LytTR"/>
    <property type="match status" value="1"/>
</dbReference>
<sequence length="231" mass="26551">MNCLIVDDDKIFRTIIKQMISLDPSLKLVGECANATEAYKQIMSGQIDLVFLDINLPDITGLDLAKMLKNTKPLLILMTAEHKHAVEAYELNVTDYLVKPVILSRFHEAVEKAKIKFGNRDLVQKTESDEFIFIRDSYIIRRIYLNEILYVEATDNYTSIHLAGRNFSIHSPIKLVEQKLPPTSFFRVHRSFIINLSKIDSIEGKTIMINNKPVPVSDTYRADLNKRIRVL</sequence>
<dbReference type="PROSITE" id="PS50930">
    <property type="entry name" value="HTH_LYTTR"/>
    <property type="match status" value="1"/>
</dbReference>
<dbReference type="EMBL" id="JACHCC010000008">
    <property type="protein sequence ID" value="MBB6500954.1"/>
    <property type="molecule type" value="Genomic_DNA"/>
</dbReference>
<dbReference type="PANTHER" id="PTHR37299:SF1">
    <property type="entry name" value="STAGE 0 SPORULATION PROTEIN A HOMOLOG"/>
    <property type="match status" value="1"/>
</dbReference>
<name>A0A7X0J4F2_9SPHI</name>
<dbReference type="InterPro" id="IPR007492">
    <property type="entry name" value="LytTR_DNA-bd_dom"/>
</dbReference>
<protein>
    <submittedName>
        <fullName evidence="4">DNA-binding LytR/AlgR family response regulator</fullName>
    </submittedName>
</protein>
<evidence type="ECO:0000313" key="5">
    <source>
        <dbReference type="Proteomes" id="UP000521017"/>
    </source>
</evidence>
<dbReference type="PROSITE" id="PS50110">
    <property type="entry name" value="RESPONSE_REGULATORY"/>
    <property type="match status" value="1"/>
</dbReference>
<dbReference type="InterPro" id="IPR046947">
    <property type="entry name" value="LytR-like"/>
</dbReference>